<dbReference type="STRING" id="1798351.A2930_00215"/>
<sequence length="326" mass="36396">MLTKKKRTILFWLSIVAFFVLIGPVLIYSSGYRLGSGWSLVKTGGIYIKGTRSRALITVGGAKKYTTYISKSALIKNVSPGFHKTTASLEGYFDWEKNLEVTPGMVTSREALLVPKVITGKIIGTTTPEIRTPYLKKNILYTYDDTGKPKQLYAGVKKFWFTRGGFLILGTDGEFYKNGEAYQIPENWGDKAKAILEGKKTSIITEDGARIVYWDDSGIDSYWIYDINKMPQWENPETGQNGIDRYLHIYSTNKGVRGVEEYPGYQDYLLAEISDGIFVLEIESAGGQNIEPIYRGKTPEIISVPDASGGELIIKDGVNYIGLELP</sequence>
<reference evidence="1 2" key="1">
    <citation type="journal article" date="2016" name="Nat. Commun.">
        <title>Thousands of microbial genomes shed light on interconnected biogeochemical processes in an aquifer system.</title>
        <authorList>
            <person name="Anantharaman K."/>
            <person name="Brown C.T."/>
            <person name="Hug L.A."/>
            <person name="Sharon I."/>
            <person name="Castelle C.J."/>
            <person name="Probst A.J."/>
            <person name="Thomas B.C."/>
            <person name="Singh A."/>
            <person name="Wilkins M.J."/>
            <person name="Karaoz U."/>
            <person name="Brodie E.L."/>
            <person name="Williams K.H."/>
            <person name="Hubbard S.S."/>
            <person name="Banfield J.F."/>
        </authorList>
    </citation>
    <scope>NUCLEOTIDE SEQUENCE [LARGE SCALE GENOMIC DNA]</scope>
</reference>
<gene>
    <name evidence="1" type="ORF">A2930_00215</name>
</gene>
<proteinExistence type="predicted"/>
<organism evidence="1 2">
    <name type="scientific">Candidatus Giovannonibacteria bacterium RIFCSPLOWO2_01_FULL_45_34</name>
    <dbReference type="NCBI Taxonomy" id="1798351"/>
    <lineage>
        <taxon>Bacteria</taxon>
        <taxon>Candidatus Giovannoniibacteriota</taxon>
    </lineage>
</organism>
<protein>
    <recommendedName>
        <fullName evidence="3">PEGA domain-containing protein</fullName>
    </recommendedName>
</protein>
<dbReference type="AlphaFoldDB" id="A0A1F5WZF4"/>
<evidence type="ECO:0000313" key="1">
    <source>
        <dbReference type="EMBL" id="OGF81028.1"/>
    </source>
</evidence>
<name>A0A1F5WZF4_9BACT</name>
<comment type="caution">
    <text evidence="1">The sequence shown here is derived from an EMBL/GenBank/DDBJ whole genome shotgun (WGS) entry which is preliminary data.</text>
</comment>
<dbReference type="Proteomes" id="UP000178114">
    <property type="component" value="Unassembled WGS sequence"/>
</dbReference>
<evidence type="ECO:0000313" key="2">
    <source>
        <dbReference type="Proteomes" id="UP000178114"/>
    </source>
</evidence>
<dbReference type="EMBL" id="MFID01000020">
    <property type="protein sequence ID" value="OGF81028.1"/>
    <property type="molecule type" value="Genomic_DNA"/>
</dbReference>
<evidence type="ECO:0008006" key="3">
    <source>
        <dbReference type="Google" id="ProtNLM"/>
    </source>
</evidence>
<accession>A0A1F5WZF4</accession>